<dbReference type="GO" id="GO:0005524">
    <property type="term" value="F:ATP binding"/>
    <property type="evidence" value="ECO:0007669"/>
    <property type="project" value="InterPro"/>
</dbReference>
<keyword evidence="2" id="KW-0723">Serine/threonine-protein kinase</keyword>
<dbReference type="AlphaFoldDB" id="A0AAP0NR96"/>
<dbReference type="InterPro" id="IPR000719">
    <property type="entry name" value="Prot_kinase_dom"/>
</dbReference>
<evidence type="ECO:0000313" key="11">
    <source>
        <dbReference type="Proteomes" id="UP001417504"/>
    </source>
</evidence>
<dbReference type="SUPFAM" id="SSF56112">
    <property type="entry name" value="Protein kinase-like (PK-like)"/>
    <property type="match status" value="1"/>
</dbReference>
<dbReference type="PROSITE" id="PS50011">
    <property type="entry name" value="PROTEIN_KINASE_DOM"/>
    <property type="match status" value="1"/>
</dbReference>
<dbReference type="InterPro" id="IPR011009">
    <property type="entry name" value="Kinase-like_dom_sf"/>
</dbReference>
<organism evidence="10 11">
    <name type="scientific">Stephania japonica</name>
    <dbReference type="NCBI Taxonomy" id="461633"/>
    <lineage>
        <taxon>Eukaryota</taxon>
        <taxon>Viridiplantae</taxon>
        <taxon>Streptophyta</taxon>
        <taxon>Embryophyta</taxon>
        <taxon>Tracheophyta</taxon>
        <taxon>Spermatophyta</taxon>
        <taxon>Magnoliopsida</taxon>
        <taxon>Ranunculales</taxon>
        <taxon>Menispermaceae</taxon>
        <taxon>Menispermoideae</taxon>
        <taxon>Cissampelideae</taxon>
        <taxon>Stephania</taxon>
    </lineage>
</organism>
<dbReference type="Gene3D" id="1.10.510.10">
    <property type="entry name" value="Transferase(Phosphotransferase) domain 1"/>
    <property type="match status" value="1"/>
</dbReference>
<evidence type="ECO:0000256" key="5">
    <source>
        <dbReference type="ARBA" id="ARBA00022989"/>
    </source>
</evidence>
<evidence type="ECO:0000256" key="3">
    <source>
        <dbReference type="ARBA" id="ARBA00022692"/>
    </source>
</evidence>
<evidence type="ECO:0000256" key="7">
    <source>
        <dbReference type="ARBA" id="ARBA00023180"/>
    </source>
</evidence>
<evidence type="ECO:0000256" key="4">
    <source>
        <dbReference type="ARBA" id="ARBA00022729"/>
    </source>
</evidence>
<dbReference type="Proteomes" id="UP001417504">
    <property type="component" value="Unassembled WGS sequence"/>
</dbReference>
<accession>A0AAP0NR96</accession>
<keyword evidence="3" id="KW-0812">Transmembrane</keyword>
<protein>
    <recommendedName>
        <fullName evidence="9">Protein kinase domain-containing protein</fullName>
    </recommendedName>
</protein>
<keyword evidence="4" id="KW-0732">Signal</keyword>
<feature type="domain" description="Protein kinase" evidence="9">
    <location>
        <begin position="1"/>
        <end position="128"/>
    </location>
</feature>
<proteinExistence type="predicted"/>
<keyword evidence="5" id="KW-1133">Transmembrane helix</keyword>
<comment type="caution">
    <text evidence="10">The sequence shown here is derived from an EMBL/GenBank/DDBJ whole genome shotgun (WGS) entry which is preliminary data.</text>
</comment>
<evidence type="ECO:0000313" key="10">
    <source>
        <dbReference type="EMBL" id="KAK9116378.1"/>
    </source>
</evidence>
<keyword evidence="2" id="KW-0808">Transferase</keyword>
<gene>
    <name evidence="10" type="ORF">Sjap_015325</name>
</gene>
<evidence type="ECO:0000259" key="9">
    <source>
        <dbReference type="PROSITE" id="PS50011"/>
    </source>
</evidence>
<keyword evidence="2" id="KW-0418">Kinase</keyword>
<comment type="subcellular location">
    <subcellularLocation>
        <location evidence="1">Membrane</location>
        <topology evidence="1">Single-pass type I membrane protein</topology>
    </subcellularLocation>
</comment>
<feature type="region of interest" description="Disordered" evidence="8">
    <location>
        <begin position="124"/>
        <end position="147"/>
    </location>
</feature>
<dbReference type="EMBL" id="JBBNAE010000006">
    <property type="protein sequence ID" value="KAK9116378.1"/>
    <property type="molecule type" value="Genomic_DNA"/>
</dbReference>
<dbReference type="PANTHER" id="PTHR27009">
    <property type="entry name" value="RUST RESISTANCE KINASE LR10-RELATED"/>
    <property type="match status" value="1"/>
</dbReference>
<evidence type="ECO:0000256" key="8">
    <source>
        <dbReference type="SAM" id="MobiDB-lite"/>
    </source>
</evidence>
<dbReference type="GO" id="GO:0016020">
    <property type="term" value="C:membrane"/>
    <property type="evidence" value="ECO:0007669"/>
    <property type="project" value="UniProtKB-SubCell"/>
</dbReference>
<keyword evidence="11" id="KW-1185">Reference proteome</keyword>
<evidence type="ECO:0000256" key="6">
    <source>
        <dbReference type="ARBA" id="ARBA00023136"/>
    </source>
</evidence>
<evidence type="ECO:0000256" key="2">
    <source>
        <dbReference type="ARBA" id="ARBA00022527"/>
    </source>
</evidence>
<keyword evidence="7" id="KW-0325">Glycoprotein</keyword>
<name>A0AAP0NR96_9MAGN</name>
<feature type="compositionally biased region" description="Polar residues" evidence="8">
    <location>
        <begin position="127"/>
        <end position="147"/>
    </location>
</feature>
<keyword evidence="6" id="KW-0472">Membrane</keyword>
<sequence>MGARGTIRYIAPKLVLRTFGKVSHKSNVYSYGMMVLEIVGQRRNVDAGADDTSEIYFPYWIYKRLEQLEEFGLCGATTEDEKELSRKMTIVGLWRIHDDPLHRPSMNKVLDMLEGRIKDLEIPPRPTFSSSVSPPHQETCSTISISQ</sequence>
<evidence type="ECO:0000256" key="1">
    <source>
        <dbReference type="ARBA" id="ARBA00004479"/>
    </source>
</evidence>
<reference evidence="10 11" key="1">
    <citation type="submission" date="2024-01" db="EMBL/GenBank/DDBJ databases">
        <title>Genome assemblies of Stephania.</title>
        <authorList>
            <person name="Yang L."/>
        </authorList>
    </citation>
    <scope>NUCLEOTIDE SEQUENCE [LARGE SCALE GENOMIC DNA]</scope>
    <source>
        <strain evidence="10">QJT</strain>
        <tissue evidence="10">Leaf</tissue>
    </source>
</reference>
<dbReference type="GO" id="GO:0004674">
    <property type="term" value="F:protein serine/threonine kinase activity"/>
    <property type="evidence" value="ECO:0007669"/>
    <property type="project" value="UniProtKB-KW"/>
</dbReference>
<dbReference type="InterPro" id="IPR045874">
    <property type="entry name" value="LRK10/LRL21-25-like"/>
</dbReference>